<reference evidence="12" key="1">
    <citation type="journal article" date="2019" name="Int. J. Syst. Evol. Microbiol.">
        <title>The Global Catalogue of Microorganisms (GCM) 10K type strain sequencing project: providing services to taxonomists for standard genome sequencing and annotation.</title>
        <authorList>
            <consortium name="The Broad Institute Genomics Platform"/>
            <consortium name="The Broad Institute Genome Sequencing Center for Infectious Disease"/>
            <person name="Wu L."/>
            <person name="Ma J."/>
        </authorList>
    </citation>
    <scope>NUCLEOTIDE SEQUENCE [LARGE SCALE GENOMIC DNA]</scope>
    <source>
        <strain evidence="12">JCM 9371</strain>
    </source>
</reference>
<dbReference type="PANTHER" id="PTHR24221:SF654">
    <property type="entry name" value="ATP-BINDING CASSETTE SUB-FAMILY B MEMBER 6"/>
    <property type="match status" value="1"/>
</dbReference>
<dbReference type="Gene3D" id="3.40.50.300">
    <property type="entry name" value="P-loop containing nucleotide triphosphate hydrolases"/>
    <property type="match status" value="1"/>
</dbReference>
<keyword evidence="12" id="KW-1185">Reference proteome</keyword>
<evidence type="ECO:0000256" key="3">
    <source>
        <dbReference type="ARBA" id="ARBA00022741"/>
    </source>
</evidence>
<dbReference type="SUPFAM" id="SSF90123">
    <property type="entry name" value="ABC transporter transmembrane region"/>
    <property type="match status" value="1"/>
</dbReference>
<evidence type="ECO:0000256" key="5">
    <source>
        <dbReference type="ARBA" id="ARBA00022989"/>
    </source>
</evidence>
<feature type="transmembrane region" description="Helical" evidence="8">
    <location>
        <begin position="129"/>
        <end position="149"/>
    </location>
</feature>
<dbReference type="RefSeq" id="WP_131763965.1">
    <property type="nucleotide sequence ID" value="NZ_CAACUY010000448.1"/>
</dbReference>
<dbReference type="PROSITE" id="PS50929">
    <property type="entry name" value="ABC_TM1F"/>
    <property type="match status" value="1"/>
</dbReference>
<dbReference type="CDD" id="cd03228">
    <property type="entry name" value="ABCC_MRP_Like"/>
    <property type="match status" value="1"/>
</dbReference>
<dbReference type="PROSITE" id="PS50893">
    <property type="entry name" value="ABC_TRANSPORTER_2"/>
    <property type="match status" value="1"/>
</dbReference>
<dbReference type="InterPro" id="IPR027417">
    <property type="entry name" value="P-loop_NTPase"/>
</dbReference>
<dbReference type="SUPFAM" id="SSF52540">
    <property type="entry name" value="P-loop containing nucleoside triphosphate hydrolases"/>
    <property type="match status" value="1"/>
</dbReference>
<keyword evidence="6 8" id="KW-0472">Membrane</keyword>
<proteinExistence type="predicted"/>
<dbReference type="InterPro" id="IPR039421">
    <property type="entry name" value="Type_1_exporter"/>
</dbReference>
<feature type="transmembrane region" description="Helical" evidence="8">
    <location>
        <begin position="155"/>
        <end position="177"/>
    </location>
</feature>
<feature type="domain" description="ABC transporter" evidence="9">
    <location>
        <begin position="341"/>
        <end position="566"/>
    </location>
</feature>
<dbReference type="Gene3D" id="1.20.1560.10">
    <property type="entry name" value="ABC transporter type 1, transmembrane domain"/>
    <property type="match status" value="1"/>
</dbReference>
<feature type="transmembrane region" description="Helical" evidence="8">
    <location>
        <begin position="56"/>
        <end position="76"/>
    </location>
</feature>
<dbReference type="InterPro" id="IPR003593">
    <property type="entry name" value="AAA+_ATPase"/>
</dbReference>
<name>A0ABW2XZW4_9ACTN</name>
<evidence type="ECO:0000259" key="9">
    <source>
        <dbReference type="PROSITE" id="PS50893"/>
    </source>
</evidence>
<keyword evidence="4 11" id="KW-0067">ATP-binding</keyword>
<evidence type="ECO:0000256" key="8">
    <source>
        <dbReference type="SAM" id="Phobius"/>
    </source>
</evidence>
<accession>A0ABW2XZW4</accession>
<dbReference type="InterPro" id="IPR011527">
    <property type="entry name" value="ABC1_TM_dom"/>
</dbReference>
<evidence type="ECO:0000313" key="12">
    <source>
        <dbReference type="Proteomes" id="UP001597063"/>
    </source>
</evidence>
<evidence type="ECO:0000256" key="1">
    <source>
        <dbReference type="ARBA" id="ARBA00004651"/>
    </source>
</evidence>
<comment type="subcellular location">
    <subcellularLocation>
        <location evidence="1">Cell membrane</location>
        <topology evidence="1">Multi-pass membrane protein</topology>
    </subcellularLocation>
</comment>
<dbReference type="GO" id="GO:0005524">
    <property type="term" value="F:ATP binding"/>
    <property type="evidence" value="ECO:0007669"/>
    <property type="project" value="UniProtKB-KW"/>
</dbReference>
<keyword evidence="2 8" id="KW-0812">Transmembrane</keyword>
<dbReference type="Pfam" id="PF00005">
    <property type="entry name" value="ABC_tran"/>
    <property type="match status" value="1"/>
</dbReference>
<sequence>MPADRAVAPLVAPVLAGNRGALARLAGWSLLGAVPTLASGRLVAAAADRGFLAGDAALGLALLGCYALLTACGVAASRQAVRPLAEIVETLRDHLVRAVAEGALRAAVEGRPPGGAVAGITQQAEQARMLAAAALMSVRTVVFGGLAALAGLVALAWTVGAIAAPLLLAAAAVLPALSRAWSVRYRRSLTAQEDLAGLGQRVFSSLRDVRACGAARHTENALDAVLRPSADTAVAVAAVEAARTAVIALAARAPLAVLIVLSPWLVETGRLTPGEVLGAVVYLVSGLEPALRAFTDSVLNTGMELRLLLTRLAAHSGPACRSGGARPVVRTGGRAVTRFDLSAQDVTFAYPPPAPPVLDGACLAIAEGEHVAITGPSGIGKSTLAALLAGLQVPHHGTVRLGGVPLGELDEKWLRTRIVLLPQDGYVVRATVRENLAYLSPGAPDAMLDRAVADLGLGPLVRRLGGYGAAIGRPDALSAGERQALVLARAHLAAPPVLILDEATRHLDPPAAERATTALAARAGTLVVIAHRLDAISRADRRIEVGPSGRITAPPPPTGTRRPPRA</sequence>
<keyword evidence="5 8" id="KW-1133">Transmembrane helix</keyword>
<feature type="region of interest" description="Disordered" evidence="7">
    <location>
        <begin position="544"/>
        <end position="566"/>
    </location>
</feature>
<evidence type="ECO:0000256" key="7">
    <source>
        <dbReference type="SAM" id="MobiDB-lite"/>
    </source>
</evidence>
<comment type="caution">
    <text evidence="11">The sequence shown here is derived from an EMBL/GenBank/DDBJ whole genome shotgun (WGS) entry which is preliminary data.</text>
</comment>
<dbReference type="EMBL" id="JBHTGP010000018">
    <property type="protein sequence ID" value="MFD0689756.1"/>
    <property type="molecule type" value="Genomic_DNA"/>
</dbReference>
<evidence type="ECO:0000256" key="6">
    <source>
        <dbReference type="ARBA" id="ARBA00023136"/>
    </source>
</evidence>
<evidence type="ECO:0000256" key="2">
    <source>
        <dbReference type="ARBA" id="ARBA00022692"/>
    </source>
</evidence>
<dbReference type="PANTHER" id="PTHR24221">
    <property type="entry name" value="ATP-BINDING CASSETTE SUB-FAMILY B"/>
    <property type="match status" value="1"/>
</dbReference>
<dbReference type="InterPro" id="IPR036640">
    <property type="entry name" value="ABC1_TM_sf"/>
</dbReference>
<gene>
    <name evidence="11" type="ORF">ACFQZM_35075</name>
</gene>
<feature type="domain" description="ABC transmembrane type-1" evidence="10">
    <location>
        <begin position="29"/>
        <end position="289"/>
    </location>
</feature>
<evidence type="ECO:0000313" key="11">
    <source>
        <dbReference type="EMBL" id="MFD0689756.1"/>
    </source>
</evidence>
<dbReference type="Proteomes" id="UP001597063">
    <property type="component" value="Unassembled WGS sequence"/>
</dbReference>
<dbReference type="SMART" id="SM00382">
    <property type="entry name" value="AAA"/>
    <property type="match status" value="1"/>
</dbReference>
<organism evidence="11 12">
    <name type="scientific">Actinomadura fibrosa</name>
    <dbReference type="NCBI Taxonomy" id="111802"/>
    <lineage>
        <taxon>Bacteria</taxon>
        <taxon>Bacillati</taxon>
        <taxon>Actinomycetota</taxon>
        <taxon>Actinomycetes</taxon>
        <taxon>Streptosporangiales</taxon>
        <taxon>Thermomonosporaceae</taxon>
        <taxon>Actinomadura</taxon>
    </lineage>
</organism>
<dbReference type="InterPro" id="IPR003439">
    <property type="entry name" value="ABC_transporter-like_ATP-bd"/>
</dbReference>
<evidence type="ECO:0000256" key="4">
    <source>
        <dbReference type="ARBA" id="ARBA00022840"/>
    </source>
</evidence>
<protein>
    <submittedName>
        <fullName evidence="11">ATP-binding cassette domain-containing protein</fullName>
    </submittedName>
</protein>
<evidence type="ECO:0000259" key="10">
    <source>
        <dbReference type="PROSITE" id="PS50929"/>
    </source>
</evidence>
<keyword evidence="3" id="KW-0547">Nucleotide-binding</keyword>